<evidence type="ECO:0000313" key="7">
    <source>
        <dbReference type="EMBL" id="KAK2969396.1"/>
    </source>
</evidence>
<keyword evidence="4" id="KW-0804">Transcription</keyword>
<protein>
    <recommendedName>
        <fullName evidence="6">TF-B3 domain-containing protein</fullName>
    </recommendedName>
</protein>
<dbReference type="GO" id="GO:0005634">
    <property type="term" value="C:nucleus"/>
    <property type="evidence" value="ECO:0007669"/>
    <property type="project" value="UniProtKB-SubCell"/>
</dbReference>
<dbReference type="Pfam" id="PF02362">
    <property type="entry name" value="B3"/>
    <property type="match status" value="2"/>
</dbReference>
<reference evidence="7" key="1">
    <citation type="submission" date="2022-12" db="EMBL/GenBank/DDBJ databases">
        <title>Draft genome assemblies for two species of Escallonia (Escalloniales).</title>
        <authorList>
            <person name="Chanderbali A."/>
            <person name="Dervinis C."/>
            <person name="Anghel I."/>
            <person name="Soltis D."/>
            <person name="Soltis P."/>
            <person name="Zapata F."/>
        </authorList>
    </citation>
    <scope>NUCLEOTIDE SEQUENCE</scope>
    <source>
        <strain evidence="7">UCBG92.1500</strain>
        <tissue evidence="7">Leaf</tissue>
    </source>
</reference>
<dbReference type="InterPro" id="IPR044837">
    <property type="entry name" value="REM16-like"/>
</dbReference>
<dbReference type="Gene3D" id="2.40.330.10">
    <property type="entry name" value="DNA-binding pseudobarrel domain"/>
    <property type="match status" value="2"/>
</dbReference>
<evidence type="ECO:0000313" key="8">
    <source>
        <dbReference type="Proteomes" id="UP001187471"/>
    </source>
</evidence>
<evidence type="ECO:0000256" key="3">
    <source>
        <dbReference type="ARBA" id="ARBA00023125"/>
    </source>
</evidence>
<feature type="domain" description="TF-B3" evidence="6">
    <location>
        <begin position="22"/>
        <end position="115"/>
    </location>
</feature>
<proteinExistence type="predicted"/>
<dbReference type="PROSITE" id="PS50863">
    <property type="entry name" value="B3"/>
    <property type="match status" value="2"/>
</dbReference>
<organism evidence="7 8">
    <name type="scientific">Escallonia rubra</name>
    <dbReference type="NCBI Taxonomy" id="112253"/>
    <lineage>
        <taxon>Eukaryota</taxon>
        <taxon>Viridiplantae</taxon>
        <taxon>Streptophyta</taxon>
        <taxon>Embryophyta</taxon>
        <taxon>Tracheophyta</taxon>
        <taxon>Spermatophyta</taxon>
        <taxon>Magnoliopsida</taxon>
        <taxon>eudicotyledons</taxon>
        <taxon>Gunneridae</taxon>
        <taxon>Pentapetalae</taxon>
        <taxon>asterids</taxon>
        <taxon>campanulids</taxon>
        <taxon>Escalloniales</taxon>
        <taxon>Escalloniaceae</taxon>
        <taxon>Escallonia</taxon>
    </lineage>
</organism>
<dbReference type="CDD" id="cd10017">
    <property type="entry name" value="B3_DNA"/>
    <property type="match status" value="2"/>
</dbReference>
<dbReference type="Proteomes" id="UP001187471">
    <property type="component" value="Unassembled WGS sequence"/>
</dbReference>
<dbReference type="InterPro" id="IPR015300">
    <property type="entry name" value="DNA-bd_pseudobarrel_sf"/>
</dbReference>
<evidence type="ECO:0000256" key="5">
    <source>
        <dbReference type="ARBA" id="ARBA00023242"/>
    </source>
</evidence>
<keyword evidence="8" id="KW-1185">Reference proteome</keyword>
<keyword evidence="3" id="KW-0238">DNA-binding</keyword>
<evidence type="ECO:0000259" key="6">
    <source>
        <dbReference type="PROSITE" id="PS50863"/>
    </source>
</evidence>
<comment type="caution">
    <text evidence="7">The sequence shown here is derived from an EMBL/GenBank/DDBJ whole genome shotgun (WGS) entry which is preliminary data.</text>
</comment>
<name>A0AA88QRV8_9ASTE</name>
<evidence type="ECO:0000256" key="4">
    <source>
        <dbReference type="ARBA" id="ARBA00023163"/>
    </source>
</evidence>
<feature type="domain" description="TF-B3" evidence="6">
    <location>
        <begin position="186"/>
        <end position="266"/>
    </location>
</feature>
<accession>A0AA88QRV8</accession>
<keyword evidence="5" id="KW-0539">Nucleus</keyword>
<dbReference type="PANTHER" id="PTHR31391:SF157">
    <property type="entry name" value="B3 DOMAIN-CONTAINING PROTEIN REM16"/>
    <property type="match status" value="1"/>
</dbReference>
<dbReference type="PANTHER" id="PTHR31391">
    <property type="entry name" value="B3 DOMAIN-CONTAINING PROTEIN OS11G0197600-RELATED"/>
    <property type="match status" value="1"/>
</dbReference>
<dbReference type="EMBL" id="JAVXUO010002819">
    <property type="protein sequence ID" value="KAK2969396.1"/>
    <property type="molecule type" value="Genomic_DNA"/>
</dbReference>
<dbReference type="SMART" id="SM01019">
    <property type="entry name" value="B3"/>
    <property type="match status" value="2"/>
</dbReference>
<dbReference type="AlphaFoldDB" id="A0AA88QRV8"/>
<dbReference type="GO" id="GO:0003677">
    <property type="term" value="F:DNA binding"/>
    <property type="evidence" value="ECO:0007669"/>
    <property type="project" value="UniProtKB-KW"/>
</dbReference>
<keyword evidence="2" id="KW-0805">Transcription regulation</keyword>
<dbReference type="InterPro" id="IPR003340">
    <property type="entry name" value="B3_DNA-bd"/>
</dbReference>
<dbReference type="SUPFAM" id="SSF101936">
    <property type="entry name" value="DNA-binding pseudobarrel domain"/>
    <property type="match status" value="2"/>
</dbReference>
<gene>
    <name evidence="7" type="ORF">RJ640_020339</name>
</gene>
<comment type="subcellular location">
    <subcellularLocation>
        <location evidence="1">Nucleus</location>
    </subcellularLocation>
</comment>
<sequence>MGGECSECRKWEEEIYWTHFQAVQFFQFLSGRFDQQLAIPKKFSSNLREKLAESVALKGPSGVTWTVGLTASGDTLLLKEGWKKFVEDHSLEEDDVLIFRYNGNSRFDVLMFDHRSLCEKEASYFVKKCGHLELESGCPTKKGEGTFEVMDDSSQDAVGSTPSKTLKKHDTWKPLPVAKRPRANSIPAEWASAHLSRKRHDVILHVGENTWVTKYVKRSSGGGGLASGWKKFAVENFLEESDVCLFELATGTNDAITLDARIFRIVEEVIPPARVTSYPSKGKKSLKYPGRKMAKGANGSLQILKKSLKLTFQLDKSRTRDVISPFNSTFIRLLDFLKQTASDM</sequence>
<evidence type="ECO:0000256" key="1">
    <source>
        <dbReference type="ARBA" id="ARBA00004123"/>
    </source>
</evidence>
<evidence type="ECO:0000256" key="2">
    <source>
        <dbReference type="ARBA" id="ARBA00023015"/>
    </source>
</evidence>